<evidence type="ECO:0000256" key="12">
    <source>
        <dbReference type="SAM" id="MobiDB-lite"/>
    </source>
</evidence>
<keyword evidence="8 13" id="KW-0472">Membrane</keyword>
<dbReference type="GO" id="GO:0015280">
    <property type="term" value="F:ligand-gated sodium channel activity"/>
    <property type="evidence" value="ECO:0007669"/>
    <property type="project" value="TreeGrafter"/>
</dbReference>
<protein>
    <submittedName>
        <fullName evidence="14">Uncharacterized protein</fullName>
    </submittedName>
</protein>
<keyword evidence="6" id="KW-0915">Sodium</keyword>
<proteinExistence type="inferred from homology"/>
<evidence type="ECO:0000256" key="9">
    <source>
        <dbReference type="ARBA" id="ARBA00023201"/>
    </source>
</evidence>
<evidence type="ECO:0000256" key="5">
    <source>
        <dbReference type="ARBA" id="ARBA00022989"/>
    </source>
</evidence>
<reference evidence="14" key="1">
    <citation type="submission" date="2022-08" db="UniProtKB">
        <authorList>
            <consortium name="EnsemblMetazoa"/>
        </authorList>
    </citation>
    <scope>IDENTIFICATION</scope>
    <source>
        <strain evidence="14">05x7-T-G4-1.051#20</strain>
    </source>
</reference>
<dbReference type="Pfam" id="PF00858">
    <property type="entry name" value="ASC"/>
    <property type="match status" value="1"/>
</dbReference>
<dbReference type="AlphaFoldDB" id="A0A8W8NSH0"/>
<dbReference type="PRINTS" id="PR01078">
    <property type="entry name" value="AMINACHANNEL"/>
</dbReference>
<keyword evidence="2 11" id="KW-0813">Transport</keyword>
<comment type="subcellular location">
    <subcellularLocation>
        <location evidence="1">Membrane</location>
        <topology evidence="1">Multi-pass membrane protein</topology>
    </subcellularLocation>
</comment>
<keyword evidence="7 11" id="KW-0406">Ion transport</keyword>
<evidence type="ECO:0000256" key="7">
    <source>
        <dbReference type="ARBA" id="ARBA00023065"/>
    </source>
</evidence>
<dbReference type="PANTHER" id="PTHR11690">
    <property type="entry name" value="AMILORIDE-SENSITIVE SODIUM CHANNEL-RELATED"/>
    <property type="match status" value="1"/>
</dbReference>
<dbReference type="Proteomes" id="UP000005408">
    <property type="component" value="Unassembled WGS sequence"/>
</dbReference>
<keyword evidence="9 11" id="KW-0739">Sodium transport</keyword>
<evidence type="ECO:0000256" key="1">
    <source>
        <dbReference type="ARBA" id="ARBA00004141"/>
    </source>
</evidence>
<evidence type="ECO:0000256" key="2">
    <source>
        <dbReference type="ARBA" id="ARBA00022448"/>
    </source>
</evidence>
<keyword evidence="4 11" id="KW-0812">Transmembrane</keyword>
<evidence type="ECO:0000256" key="4">
    <source>
        <dbReference type="ARBA" id="ARBA00022692"/>
    </source>
</evidence>
<keyword evidence="15" id="KW-1185">Reference proteome</keyword>
<organism evidence="14 15">
    <name type="scientific">Magallana gigas</name>
    <name type="common">Pacific oyster</name>
    <name type="synonym">Crassostrea gigas</name>
    <dbReference type="NCBI Taxonomy" id="29159"/>
    <lineage>
        <taxon>Eukaryota</taxon>
        <taxon>Metazoa</taxon>
        <taxon>Spiralia</taxon>
        <taxon>Lophotrochozoa</taxon>
        <taxon>Mollusca</taxon>
        <taxon>Bivalvia</taxon>
        <taxon>Autobranchia</taxon>
        <taxon>Pteriomorphia</taxon>
        <taxon>Ostreida</taxon>
        <taxon>Ostreoidea</taxon>
        <taxon>Ostreidae</taxon>
        <taxon>Magallana</taxon>
    </lineage>
</organism>
<evidence type="ECO:0000256" key="8">
    <source>
        <dbReference type="ARBA" id="ARBA00023136"/>
    </source>
</evidence>
<name>A0A8W8NSH0_MAGGI</name>
<dbReference type="Gene3D" id="1.10.287.770">
    <property type="entry name" value="YojJ-like"/>
    <property type="match status" value="1"/>
</dbReference>
<evidence type="ECO:0000256" key="13">
    <source>
        <dbReference type="SAM" id="Phobius"/>
    </source>
</evidence>
<evidence type="ECO:0000256" key="11">
    <source>
        <dbReference type="RuleBase" id="RU000679"/>
    </source>
</evidence>
<keyword evidence="5 13" id="KW-1133">Transmembrane helix</keyword>
<keyword evidence="10 11" id="KW-0407">Ion channel</keyword>
<accession>A0A8W8NSH0</accession>
<dbReference type="GO" id="GO:0005886">
    <property type="term" value="C:plasma membrane"/>
    <property type="evidence" value="ECO:0007669"/>
    <property type="project" value="TreeGrafter"/>
</dbReference>
<evidence type="ECO:0000313" key="15">
    <source>
        <dbReference type="Proteomes" id="UP000005408"/>
    </source>
</evidence>
<evidence type="ECO:0000313" key="14">
    <source>
        <dbReference type="EnsemblMetazoa" id="G7845.1:cds"/>
    </source>
</evidence>
<sequence length="365" mass="41920">MASDSQESMDLFQVSQDSQNQPENGAVNLPDIDRPVTMKMIYDELCIVRKELRESRGEVTKLKESVTTLQNMRTGSTSNFRIEGSNKPLIAFLKRLFLQYSWLCESDEDLKRNFSSILEQCGWEVNGSMLITCFSFASHSFTNWRNQIRQKLVTPDRNVEGMSLKALQRYLFSAFWLCPSVTDENKNFRLTLALRAFADGHKLFRKAPNATSIDFWRAFKKNIDSMEIIQYAPSLNGWNATKLKVNGTVQGMCPCPTECEYNEYQARLSTGYFPAKNYDFIFNELGITNIREVFLELAIYFESLGVLKVEQKPEYSLEDILGLLGGQMGLFLGASLLTLTELIEFILLSSMVVGRRMYRRIFKKP</sequence>
<evidence type="ECO:0000256" key="3">
    <source>
        <dbReference type="ARBA" id="ARBA00022461"/>
    </source>
</evidence>
<feature type="compositionally biased region" description="Polar residues" evidence="12">
    <location>
        <begin position="1"/>
        <end position="23"/>
    </location>
</feature>
<dbReference type="EnsemblMetazoa" id="G7845.1">
    <property type="protein sequence ID" value="G7845.1:cds"/>
    <property type="gene ID" value="G7845"/>
</dbReference>
<evidence type="ECO:0000256" key="10">
    <source>
        <dbReference type="ARBA" id="ARBA00023303"/>
    </source>
</evidence>
<feature type="region of interest" description="Disordered" evidence="12">
    <location>
        <begin position="1"/>
        <end position="30"/>
    </location>
</feature>
<feature type="transmembrane region" description="Helical" evidence="13">
    <location>
        <begin position="330"/>
        <end position="354"/>
    </location>
</feature>
<comment type="similarity">
    <text evidence="11">Belongs to the amiloride-sensitive sodium channel (TC 1.A.6) family.</text>
</comment>
<dbReference type="InterPro" id="IPR001873">
    <property type="entry name" value="ENaC"/>
</dbReference>
<keyword evidence="3 11" id="KW-0894">Sodium channel</keyword>
<evidence type="ECO:0000256" key="6">
    <source>
        <dbReference type="ARBA" id="ARBA00023053"/>
    </source>
</evidence>